<feature type="transmembrane region" description="Helical" evidence="11">
    <location>
        <begin position="367"/>
        <end position="385"/>
    </location>
</feature>
<evidence type="ECO:0000256" key="6">
    <source>
        <dbReference type="ARBA" id="ARBA00023136"/>
    </source>
</evidence>
<accession>A0A5E8ALP8</accession>
<evidence type="ECO:0000259" key="12">
    <source>
        <dbReference type="PROSITE" id="PS51371"/>
    </source>
</evidence>
<keyword evidence="9" id="KW-0407">Ion channel</keyword>
<keyword evidence="7" id="KW-0869">Chloride channel</keyword>
<evidence type="ECO:0000256" key="1">
    <source>
        <dbReference type="ARBA" id="ARBA00004141"/>
    </source>
</evidence>
<keyword evidence="3 11" id="KW-0812">Transmembrane</keyword>
<dbReference type="SUPFAM" id="SSF54631">
    <property type="entry name" value="CBS-domain pair"/>
    <property type="match status" value="1"/>
</dbReference>
<feature type="transmembrane region" description="Helical" evidence="11">
    <location>
        <begin position="405"/>
        <end position="425"/>
    </location>
</feature>
<dbReference type="PANTHER" id="PTHR43427">
    <property type="entry name" value="CHLORIDE CHANNEL PROTEIN CLC-E"/>
    <property type="match status" value="1"/>
</dbReference>
<keyword evidence="4 11" id="KW-1133">Transmembrane helix</keyword>
<evidence type="ECO:0000313" key="14">
    <source>
        <dbReference type="Proteomes" id="UP000326857"/>
    </source>
</evidence>
<evidence type="ECO:0000256" key="7">
    <source>
        <dbReference type="ARBA" id="ARBA00023173"/>
    </source>
</evidence>
<feature type="domain" description="CBS" evidence="12">
    <location>
        <begin position="520"/>
        <end position="579"/>
    </location>
</feature>
<keyword evidence="2" id="KW-0813">Transport</keyword>
<dbReference type="AlphaFoldDB" id="A0A5E8ALP8"/>
<feature type="transmembrane region" description="Helical" evidence="11">
    <location>
        <begin position="246"/>
        <end position="267"/>
    </location>
</feature>
<feature type="transmembrane region" description="Helical" evidence="11">
    <location>
        <begin position="206"/>
        <end position="234"/>
    </location>
</feature>
<organism evidence="13 14">
    <name type="scientific">Sphingomonas aurantiaca</name>
    <dbReference type="NCBI Taxonomy" id="185949"/>
    <lineage>
        <taxon>Bacteria</taxon>
        <taxon>Pseudomonadati</taxon>
        <taxon>Pseudomonadota</taxon>
        <taxon>Alphaproteobacteria</taxon>
        <taxon>Sphingomonadales</taxon>
        <taxon>Sphingomonadaceae</taxon>
        <taxon>Sphingomonas</taxon>
    </lineage>
</organism>
<dbReference type="CDD" id="cd00400">
    <property type="entry name" value="Voltage_gated_ClC"/>
    <property type="match status" value="1"/>
</dbReference>
<proteinExistence type="predicted"/>
<keyword evidence="10" id="KW-0129">CBS domain</keyword>
<dbReference type="InterPro" id="IPR014743">
    <property type="entry name" value="Cl-channel_core"/>
</dbReference>
<dbReference type="GO" id="GO:0034707">
    <property type="term" value="C:chloride channel complex"/>
    <property type="evidence" value="ECO:0007669"/>
    <property type="project" value="UniProtKB-KW"/>
</dbReference>
<evidence type="ECO:0000256" key="3">
    <source>
        <dbReference type="ARBA" id="ARBA00022692"/>
    </source>
</evidence>
<dbReference type="Gene3D" id="1.10.3080.10">
    <property type="entry name" value="Clc chloride channel"/>
    <property type="match status" value="1"/>
</dbReference>
<dbReference type="GO" id="GO:0005254">
    <property type="term" value="F:chloride channel activity"/>
    <property type="evidence" value="ECO:0007669"/>
    <property type="project" value="UniProtKB-KW"/>
</dbReference>
<dbReference type="PRINTS" id="PR00762">
    <property type="entry name" value="CLCHANNEL"/>
</dbReference>
<gene>
    <name evidence="13" type="ORF">SPHINGO391_520039</name>
</gene>
<dbReference type="InterPro" id="IPR000644">
    <property type="entry name" value="CBS_dom"/>
</dbReference>
<evidence type="ECO:0000256" key="8">
    <source>
        <dbReference type="ARBA" id="ARBA00023214"/>
    </source>
</evidence>
<dbReference type="Pfam" id="PF00654">
    <property type="entry name" value="Voltage_CLC"/>
    <property type="match status" value="1"/>
</dbReference>
<feature type="transmembrane region" description="Helical" evidence="11">
    <location>
        <begin position="341"/>
        <end position="360"/>
    </location>
</feature>
<dbReference type="PROSITE" id="PS51371">
    <property type="entry name" value="CBS"/>
    <property type="match status" value="2"/>
</dbReference>
<dbReference type="CDD" id="cd02205">
    <property type="entry name" value="CBS_pair_SF"/>
    <property type="match status" value="1"/>
</dbReference>
<name>A0A5E8ALP8_9SPHN</name>
<dbReference type="InterPro" id="IPR046342">
    <property type="entry name" value="CBS_dom_sf"/>
</dbReference>
<reference evidence="13 14" key="1">
    <citation type="submission" date="2019-09" db="EMBL/GenBank/DDBJ databases">
        <authorList>
            <person name="Dittami M. S."/>
        </authorList>
    </citation>
    <scope>NUCLEOTIDE SEQUENCE [LARGE SCALE GENOMIC DNA]</scope>
    <source>
        <strain evidence="13">SPHINGO391</strain>
    </source>
</reference>
<dbReference type="RefSeq" id="WP_234422828.1">
    <property type="nucleotide sequence ID" value="NZ_LR701528.1"/>
</dbReference>
<evidence type="ECO:0000256" key="4">
    <source>
        <dbReference type="ARBA" id="ARBA00022989"/>
    </source>
</evidence>
<feature type="transmembrane region" description="Helical" evidence="11">
    <location>
        <begin position="316"/>
        <end position="335"/>
    </location>
</feature>
<dbReference type="EMBL" id="CABVLI010000048">
    <property type="protein sequence ID" value="VVT30590.1"/>
    <property type="molecule type" value="Genomic_DNA"/>
</dbReference>
<evidence type="ECO:0000256" key="11">
    <source>
        <dbReference type="SAM" id="Phobius"/>
    </source>
</evidence>
<evidence type="ECO:0000256" key="9">
    <source>
        <dbReference type="ARBA" id="ARBA00023303"/>
    </source>
</evidence>
<feature type="domain" description="CBS" evidence="12">
    <location>
        <begin position="455"/>
        <end position="514"/>
    </location>
</feature>
<dbReference type="InterPro" id="IPR001807">
    <property type="entry name" value="ClC"/>
</dbReference>
<dbReference type="SMART" id="SM00116">
    <property type="entry name" value="CBS"/>
    <property type="match status" value="2"/>
</dbReference>
<dbReference type="Proteomes" id="UP000326857">
    <property type="component" value="Unassembled WGS sequence"/>
</dbReference>
<dbReference type="PANTHER" id="PTHR43427:SF6">
    <property type="entry name" value="CHLORIDE CHANNEL PROTEIN CLC-E"/>
    <property type="match status" value="1"/>
</dbReference>
<evidence type="ECO:0000256" key="5">
    <source>
        <dbReference type="ARBA" id="ARBA00023065"/>
    </source>
</evidence>
<keyword evidence="8" id="KW-0868">Chloride</keyword>
<feature type="transmembrane region" description="Helical" evidence="11">
    <location>
        <begin position="21"/>
        <end position="50"/>
    </location>
</feature>
<feature type="transmembrane region" description="Helical" evidence="11">
    <location>
        <begin position="170"/>
        <end position="194"/>
    </location>
</feature>
<comment type="subcellular location">
    <subcellularLocation>
        <location evidence="1">Membrane</location>
        <topology evidence="1">Multi-pass membrane protein</topology>
    </subcellularLocation>
</comment>
<evidence type="ECO:0000256" key="10">
    <source>
        <dbReference type="PROSITE-ProRule" id="PRU00703"/>
    </source>
</evidence>
<feature type="transmembrane region" description="Helical" evidence="11">
    <location>
        <begin position="70"/>
        <end position="91"/>
    </location>
</feature>
<protein>
    <submittedName>
        <fullName evidence="13">Chloride channel protein</fullName>
    </submittedName>
</protein>
<evidence type="ECO:0000313" key="13">
    <source>
        <dbReference type="EMBL" id="VVT30590.1"/>
    </source>
</evidence>
<sequence length="583" mass="60995">MTASTINIPKPKRLADHSADWRMIMLAGAAVVVGTGAAFGAWILLKLIAFATNLFWFGRISAAPAEIMDANVGLAVVAIPVIGSLLIGLMARFGSEKIKGHGIPEAIEAILYGESRLSLKVAVLKPLSSAISIGSGGPFGAEGPIIMTGGAIGSLFAQCFHLSAAERKTLLVAGAAAGMTGIFGTPIAAILLAIEVLLFEWKPRSFVPVVVGTLVAFAWRPMLLGAGPIFPFAAVPVQAWWPTGGLALGIGVLVGLEAALLSAMLYRVEDAFHRLPVHWMWWPALGGIVVGIGGLIDARVLGAGYANIQALLDGSLAVRVILALLVVKAIVWLVALGSGTSGGVLAPLLIMGGALGALLGQFLPGSVGFWAMIGMAAMMSGAMRAPLTGALFAVELTGHFDALPATIAAATGAYAISVLVMRRSILTEKIARRGRHILQEYTVDPHEFLQAEQVMTPAPAMLSGDMTIKDAVAYFGDGATHRTYPVVDVGGRLLAMVSRADALRWRVEGELPDTSLGEALSDSSQPTAYLHSPIGEVDDLMVESGVGRIPIVEVGTNRVVGILSRHDLLKVRSARKRAEIDRT</sequence>
<evidence type="ECO:0000256" key="2">
    <source>
        <dbReference type="ARBA" id="ARBA00022448"/>
    </source>
</evidence>
<dbReference type="Gene3D" id="3.10.580.10">
    <property type="entry name" value="CBS-domain"/>
    <property type="match status" value="1"/>
</dbReference>
<keyword evidence="6 11" id="KW-0472">Membrane</keyword>
<dbReference type="SUPFAM" id="SSF81340">
    <property type="entry name" value="Clc chloride channel"/>
    <property type="match status" value="1"/>
</dbReference>
<feature type="transmembrane region" description="Helical" evidence="11">
    <location>
        <begin position="279"/>
        <end position="296"/>
    </location>
</feature>
<dbReference type="Pfam" id="PF00571">
    <property type="entry name" value="CBS"/>
    <property type="match status" value="2"/>
</dbReference>
<dbReference type="InterPro" id="IPR050368">
    <property type="entry name" value="ClC-type_chloride_channel"/>
</dbReference>
<keyword evidence="5" id="KW-0406">Ion transport</keyword>